<dbReference type="EMBL" id="JACVVK020000018">
    <property type="protein sequence ID" value="KAK7503773.1"/>
    <property type="molecule type" value="Genomic_DNA"/>
</dbReference>
<sequence length="231" mass="25482">MYTPLPRSRGARDHCQQMFGHRLLWADMTPLVLLQPSPTGGVSKRESHMGRTSSVCCVDEVAATSGVAPRLTPIPHFGSPCKRGKNRSPCRCTHPPHYPAPTAFEFTSSAADGKWTWSSWLRTGGNVKDYNHGDLMSIGMGGVRTDCEQKDVHQKDHGRHSPRASSSLYLFPALLDNNLLPRLTNPRASVTMHEPSREIAIATVIVTCRYAQTISLKPTGNLLDDQIIQLN</sequence>
<evidence type="ECO:0000313" key="2">
    <source>
        <dbReference type="Proteomes" id="UP001519460"/>
    </source>
</evidence>
<protein>
    <submittedName>
        <fullName evidence="1">Uncharacterized protein</fullName>
    </submittedName>
</protein>
<keyword evidence="2" id="KW-1185">Reference proteome</keyword>
<name>A0ABD0LXE0_9CAEN</name>
<reference evidence="1 2" key="1">
    <citation type="journal article" date="2023" name="Sci. Data">
        <title>Genome assembly of the Korean intertidal mud-creeper Batillaria attramentaria.</title>
        <authorList>
            <person name="Patra A.K."/>
            <person name="Ho P.T."/>
            <person name="Jun S."/>
            <person name="Lee S.J."/>
            <person name="Kim Y."/>
            <person name="Won Y.J."/>
        </authorList>
    </citation>
    <scope>NUCLEOTIDE SEQUENCE [LARGE SCALE GENOMIC DNA]</scope>
    <source>
        <strain evidence="1">Wonlab-2016</strain>
    </source>
</reference>
<gene>
    <name evidence="1" type="ORF">BaRGS_00004896</name>
</gene>
<evidence type="ECO:0000313" key="1">
    <source>
        <dbReference type="EMBL" id="KAK7503773.1"/>
    </source>
</evidence>
<proteinExistence type="predicted"/>
<dbReference type="Proteomes" id="UP001519460">
    <property type="component" value="Unassembled WGS sequence"/>
</dbReference>
<dbReference type="AlphaFoldDB" id="A0ABD0LXE0"/>
<comment type="caution">
    <text evidence="1">The sequence shown here is derived from an EMBL/GenBank/DDBJ whole genome shotgun (WGS) entry which is preliminary data.</text>
</comment>
<accession>A0ABD0LXE0</accession>
<feature type="non-terminal residue" evidence="1">
    <location>
        <position position="231"/>
    </location>
</feature>
<organism evidence="1 2">
    <name type="scientific">Batillaria attramentaria</name>
    <dbReference type="NCBI Taxonomy" id="370345"/>
    <lineage>
        <taxon>Eukaryota</taxon>
        <taxon>Metazoa</taxon>
        <taxon>Spiralia</taxon>
        <taxon>Lophotrochozoa</taxon>
        <taxon>Mollusca</taxon>
        <taxon>Gastropoda</taxon>
        <taxon>Caenogastropoda</taxon>
        <taxon>Sorbeoconcha</taxon>
        <taxon>Cerithioidea</taxon>
        <taxon>Batillariidae</taxon>
        <taxon>Batillaria</taxon>
    </lineage>
</organism>